<keyword evidence="2" id="KW-0238">DNA-binding</keyword>
<protein>
    <submittedName>
        <fullName evidence="5">IS6 family transposase</fullName>
    </submittedName>
</protein>
<proteinExistence type="predicted"/>
<dbReference type="InterPro" id="IPR012337">
    <property type="entry name" value="RNaseH-like_sf"/>
</dbReference>
<dbReference type="InterPro" id="IPR047930">
    <property type="entry name" value="Transpos_IS6"/>
</dbReference>
<keyword evidence="6" id="KW-1185">Reference proteome</keyword>
<accession>A0ABU8W3D6</accession>
<dbReference type="PANTHER" id="PTHR35528">
    <property type="entry name" value="BLL1675 PROTEIN"/>
    <property type="match status" value="1"/>
</dbReference>
<dbReference type="Pfam" id="PF13610">
    <property type="entry name" value="DDE_Tnp_IS240"/>
    <property type="match status" value="1"/>
</dbReference>
<comment type="caution">
    <text evidence="5">The sequence shown here is derived from an EMBL/GenBank/DDBJ whole genome shotgun (WGS) entry which is preliminary data.</text>
</comment>
<dbReference type="EMBL" id="JBBKZV010000014">
    <property type="protein sequence ID" value="MEJ8824577.1"/>
    <property type="molecule type" value="Genomic_DNA"/>
</dbReference>
<organism evidence="5 6">
    <name type="scientific">Variovorax humicola</name>
    <dbReference type="NCBI Taxonomy" id="1769758"/>
    <lineage>
        <taxon>Bacteria</taxon>
        <taxon>Pseudomonadati</taxon>
        <taxon>Pseudomonadota</taxon>
        <taxon>Betaproteobacteria</taxon>
        <taxon>Burkholderiales</taxon>
        <taxon>Comamonadaceae</taxon>
        <taxon>Variovorax</taxon>
    </lineage>
</organism>
<dbReference type="InterPro" id="IPR052183">
    <property type="entry name" value="IS_Transposase"/>
</dbReference>
<sequence>MQSMDELFKGRHFEREVIVLCVRWYLRFKLSLRDLVEMMAERGLALAHTTIMRWVQRFVPEFEKRWNRFARKAGRSWRVDETYVKIRGKWTYLYRAVDRDGQTVDFRLSANRDVKAAKAFFRKALETQGRPPVSITLDGYAASHRAVRELPAQSSRWKDTRLRSSKYLNNMIEQDHRGVKSRINPMLGFKVFDRAAVTIAGVELLHRVRKGQFNLGRLHVRGQAAPAIWNAVLSA</sequence>
<dbReference type="PANTHER" id="PTHR35528:SF3">
    <property type="entry name" value="BLL1675 PROTEIN"/>
    <property type="match status" value="1"/>
</dbReference>
<evidence type="ECO:0000259" key="4">
    <source>
        <dbReference type="Pfam" id="PF13610"/>
    </source>
</evidence>
<dbReference type="InterPro" id="IPR032874">
    <property type="entry name" value="DDE_dom"/>
</dbReference>
<keyword evidence="1" id="KW-0815">Transposition</keyword>
<dbReference type="Proteomes" id="UP001363010">
    <property type="component" value="Unassembled WGS sequence"/>
</dbReference>
<evidence type="ECO:0000313" key="5">
    <source>
        <dbReference type="EMBL" id="MEJ8824577.1"/>
    </source>
</evidence>
<evidence type="ECO:0000256" key="3">
    <source>
        <dbReference type="ARBA" id="ARBA00023172"/>
    </source>
</evidence>
<keyword evidence="3" id="KW-0233">DNA recombination</keyword>
<evidence type="ECO:0000256" key="1">
    <source>
        <dbReference type="ARBA" id="ARBA00022578"/>
    </source>
</evidence>
<gene>
    <name evidence="5" type="ORF">WKW80_21490</name>
</gene>
<dbReference type="NCBIfam" id="NF033587">
    <property type="entry name" value="transpos_IS6"/>
    <property type="match status" value="1"/>
</dbReference>
<reference evidence="5 6" key="1">
    <citation type="submission" date="2024-03" db="EMBL/GenBank/DDBJ databases">
        <title>Novel species of the genus Variovorax.</title>
        <authorList>
            <person name="Liu Q."/>
            <person name="Xin Y.-H."/>
        </authorList>
    </citation>
    <scope>NUCLEOTIDE SEQUENCE [LARGE SCALE GENOMIC DNA]</scope>
    <source>
        <strain evidence="5 6">KACC 18501</strain>
    </source>
</reference>
<evidence type="ECO:0000256" key="2">
    <source>
        <dbReference type="ARBA" id="ARBA00023125"/>
    </source>
</evidence>
<feature type="domain" description="DDE" evidence="4">
    <location>
        <begin position="75"/>
        <end position="212"/>
    </location>
</feature>
<dbReference type="SUPFAM" id="SSF53098">
    <property type="entry name" value="Ribonuclease H-like"/>
    <property type="match status" value="1"/>
</dbReference>
<dbReference type="RefSeq" id="WP_340365603.1">
    <property type="nucleotide sequence ID" value="NZ_JBBKZV010000014.1"/>
</dbReference>
<evidence type="ECO:0000313" key="6">
    <source>
        <dbReference type="Proteomes" id="UP001363010"/>
    </source>
</evidence>
<name>A0ABU8W3D6_9BURK</name>